<keyword evidence="3" id="KW-1185">Reference proteome</keyword>
<feature type="transmembrane region" description="Helical" evidence="1">
    <location>
        <begin position="106"/>
        <end position="127"/>
    </location>
</feature>
<organism evidence="2 3">
    <name type="scientific">Ceratopteris richardii</name>
    <name type="common">Triangle waterfern</name>
    <dbReference type="NCBI Taxonomy" id="49495"/>
    <lineage>
        <taxon>Eukaryota</taxon>
        <taxon>Viridiplantae</taxon>
        <taxon>Streptophyta</taxon>
        <taxon>Embryophyta</taxon>
        <taxon>Tracheophyta</taxon>
        <taxon>Polypodiopsida</taxon>
        <taxon>Polypodiidae</taxon>
        <taxon>Polypodiales</taxon>
        <taxon>Pteridineae</taxon>
        <taxon>Pteridaceae</taxon>
        <taxon>Parkerioideae</taxon>
        <taxon>Ceratopteris</taxon>
    </lineage>
</organism>
<comment type="caution">
    <text evidence="2">The sequence shown here is derived from an EMBL/GenBank/DDBJ whole genome shotgun (WGS) entry which is preliminary data.</text>
</comment>
<sequence>MFSNSGRMRSRFGNAQLHSRRSRSHVPIIFLVLAFIVLFAMASNYFTGAAERSLQLDHHSDKLHDSGKVKLQATHLGQSEVQAQILHEFDDLDEETDMKEEGSHKIIMLLIALLLVFLICGCCNGLLDH</sequence>
<dbReference type="AlphaFoldDB" id="A0A8T2VHA1"/>
<gene>
    <name evidence="2" type="ORF">KP509_02G099400</name>
</gene>
<evidence type="ECO:0000313" key="2">
    <source>
        <dbReference type="EMBL" id="KAH7444955.1"/>
    </source>
</evidence>
<proteinExistence type="predicted"/>
<evidence type="ECO:0000313" key="3">
    <source>
        <dbReference type="Proteomes" id="UP000825935"/>
    </source>
</evidence>
<feature type="transmembrane region" description="Helical" evidence="1">
    <location>
        <begin position="26"/>
        <end position="46"/>
    </location>
</feature>
<dbReference type="EMBL" id="CM035407">
    <property type="protein sequence ID" value="KAH7444955.1"/>
    <property type="molecule type" value="Genomic_DNA"/>
</dbReference>
<name>A0A8T2VHA1_CERRI</name>
<keyword evidence="1" id="KW-0472">Membrane</keyword>
<accession>A0A8T2VHA1</accession>
<dbReference type="Proteomes" id="UP000825935">
    <property type="component" value="Chromosome 2"/>
</dbReference>
<protein>
    <submittedName>
        <fullName evidence="2">Uncharacterized protein</fullName>
    </submittedName>
</protein>
<keyword evidence="1" id="KW-1133">Transmembrane helix</keyword>
<keyword evidence="1" id="KW-0812">Transmembrane</keyword>
<reference evidence="2" key="1">
    <citation type="submission" date="2021-08" db="EMBL/GenBank/DDBJ databases">
        <title>WGS assembly of Ceratopteris richardii.</title>
        <authorList>
            <person name="Marchant D.B."/>
            <person name="Chen G."/>
            <person name="Jenkins J."/>
            <person name="Shu S."/>
            <person name="Leebens-Mack J."/>
            <person name="Grimwood J."/>
            <person name="Schmutz J."/>
            <person name="Soltis P."/>
            <person name="Soltis D."/>
            <person name="Chen Z.-H."/>
        </authorList>
    </citation>
    <scope>NUCLEOTIDE SEQUENCE</scope>
    <source>
        <strain evidence="2">Whitten #5841</strain>
        <tissue evidence="2">Leaf</tissue>
    </source>
</reference>
<evidence type="ECO:0000256" key="1">
    <source>
        <dbReference type="SAM" id="Phobius"/>
    </source>
</evidence>